<proteinExistence type="predicted"/>
<feature type="signal peptide" evidence="1">
    <location>
        <begin position="1"/>
        <end position="20"/>
    </location>
</feature>
<dbReference type="Pfam" id="PF04681">
    <property type="entry name" value="Bys1"/>
    <property type="match status" value="1"/>
</dbReference>
<evidence type="ECO:0000313" key="2">
    <source>
        <dbReference type="EMBL" id="KAH0967487.1"/>
    </source>
</evidence>
<keyword evidence="1" id="KW-0732">Signal</keyword>
<protein>
    <submittedName>
        <fullName evidence="2">Blastomyces yeast-phase-specific protein</fullName>
    </submittedName>
</protein>
<keyword evidence="3" id="KW-1185">Reference proteome</keyword>
<dbReference type="OrthoDB" id="3682664at2759"/>
<dbReference type="GeneID" id="68349258"/>
<name>A0A9P8N5S7_9HYPO</name>
<gene>
    <name evidence="2" type="ORF">HRG_00129</name>
</gene>
<dbReference type="PANTHER" id="PTHR36195:SF4">
    <property type="entry name" value="DOMAIN PROTEIN, PUTATIVE (AFU_ORTHOLOGUE AFUA_5G01990)-RELATED"/>
    <property type="match status" value="1"/>
</dbReference>
<dbReference type="AlphaFoldDB" id="A0A9P8N5S7"/>
<dbReference type="EMBL" id="JAIZPD010000001">
    <property type="protein sequence ID" value="KAH0967487.1"/>
    <property type="molecule type" value="Genomic_DNA"/>
</dbReference>
<accession>A0A9P8N5S7</accession>
<feature type="chain" id="PRO_5040255075" evidence="1">
    <location>
        <begin position="21"/>
        <end position="169"/>
    </location>
</feature>
<comment type="caution">
    <text evidence="2">The sequence shown here is derived from an EMBL/GenBank/DDBJ whole genome shotgun (WGS) entry which is preliminary data.</text>
</comment>
<dbReference type="PANTHER" id="PTHR36195">
    <property type="entry name" value="DOMAIN PROTEIN, PUTATIVE (AFU_ORTHOLOGUE AFUA_5G01990)-RELATED-RELATED"/>
    <property type="match status" value="1"/>
</dbReference>
<dbReference type="Proteomes" id="UP000824596">
    <property type="component" value="Unassembled WGS sequence"/>
</dbReference>
<organism evidence="2 3">
    <name type="scientific">Hirsutella rhossiliensis</name>
    <dbReference type="NCBI Taxonomy" id="111463"/>
    <lineage>
        <taxon>Eukaryota</taxon>
        <taxon>Fungi</taxon>
        <taxon>Dikarya</taxon>
        <taxon>Ascomycota</taxon>
        <taxon>Pezizomycotina</taxon>
        <taxon>Sordariomycetes</taxon>
        <taxon>Hypocreomycetidae</taxon>
        <taxon>Hypocreales</taxon>
        <taxon>Ophiocordycipitaceae</taxon>
        <taxon>Hirsutella</taxon>
    </lineage>
</organism>
<evidence type="ECO:0000256" key="1">
    <source>
        <dbReference type="SAM" id="SignalP"/>
    </source>
</evidence>
<evidence type="ECO:0000313" key="3">
    <source>
        <dbReference type="Proteomes" id="UP000824596"/>
    </source>
</evidence>
<dbReference type="RefSeq" id="XP_044725000.1">
    <property type="nucleotide sequence ID" value="XM_044858600.1"/>
</dbReference>
<reference evidence="2" key="1">
    <citation type="submission" date="2021-09" db="EMBL/GenBank/DDBJ databases">
        <title>A high-quality genome of the endoparasitic fungus Hirsutella rhossiliensis with a comparison of Hirsutella genomes reveals transposable elements contributing to genome size variation.</title>
        <authorList>
            <person name="Lin R."/>
            <person name="Jiao Y."/>
            <person name="Sun X."/>
            <person name="Ling J."/>
            <person name="Xie B."/>
            <person name="Cheng X."/>
        </authorList>
    </citation>
    <scope>NUCLEOTIDE SEQUENCE</scope>
    <source>
        <strain evidence="2">HR02</strain>
    </source>
</reference>
<dbReference type="InterPro" id="IPR006771">
    <property type="entry name" value="CetA-like"/>
</dbReference>
<sequence>MLANISILSVSAALASLASAGRVIVANNCDYEVSVWAVGQVQSPVTHVGHGESFSEELHRDPVSGGRDIKIARKPHPGNTNPLSGAHLQLAYNVSPDGNRPLDTDSGSLNYDLNAIFNTPFPNSRVTLKSTGCPHILWETGVKPQNSGGQACKGIGHDLTLTLCAPAES</sequence>